<dbReference type="EMBL" id="CP019646">
    <property type="protein sequence ID" value="AQQ70229.1"/>
    <property type="molecule type" value="Genomic_DNA"/>
</dbReference>
<feature type="domain" description="GxGYxYP putative glycoside hydrolase C-terminal" evidence="1">
    <location>
        <begin position="384"/>
        <end position="512"/>
    </location>
</feature>
<dbReference type="PANTHER" id="PTHR37321">
    <property type="entry name" value="EXPORTED PROTEIN-RELATED"/>
    <property type="match status" value="1"/>
</dbReference>
<dbReference type="Gene3D" id="3.20.20.490">
    <property type="entry name" value="GxGYxYP glycoside hydrolase, C-terminal domain"/>
    <property type="match status" value="1"/>
</dbReference>
<dbReference type="InterPro" id="IPR038410">
    <property type="entry name" value="GxGYxYP_C_sf"/>
</dbReference>
<dbReference type="KEGG" id="pbas:SMSP2_00572"/>
<dbReference type="PANTHER" id="PTHR37321:SF1">
    <property type="entry name" value="EXPORTED PROTEIN"/>
    <property type="match status" value="1"/>
</dbReference>
<dbReference type="Gene3D" id="2.60.40.10">
    <property type="entry name" value="Immunoglobulins"/>
    <property type="match status" value="1"/>
</dbReference>
<dbReference type="InterPro" id="IPR025832">
    <property type="entry name" value="GxGYxYP_C"/>
</dbReference>
<dbReference type="Proteomes" id="UP000188181">
    <property type="component" value="Chromosome"/>
</dbReference>
<dbReference type="Pfam" id="PF14323">
    <property type="entry name" value="GxGYxYP_C"/>
    <property type="match status" value="1"/>
</dbReference>
<sequence length="998" mass="112204">MLKKYQVLILILLFAAVTGLSQQRPTIYKWDLRFANTWSRDLQYDLFHSAVALQGLANRDAPRVFLVFEEDDQLWLDRLVEPGGLCEGWNIETINNISEYINMFAGLAQGVVLYDSSPETGVISTSLVATSAAAARDCIALRNDPDSGVYKMFVTNSSGARLPIVLDLSGKFTGSGTIWQTSRESTGSAKCDAYIWLVENYIKTGLLDTTNISYTLDLWGMKDEVALDHTQLRNLDYAFKKKAVCFELSPWPDEVPNDDPTQPLGTDFETFKTILDECNIQNNYSEMIKFCGFTNWAYKYTARAGGSHEGVSTEWQTVRLLSAYNTYMEAEALGRNFISNTSFYNALKPALMQRRYIQNPPPSYQELVDKGFIDSSGNVVENNYVMIYMGDYDQAAWTLYWLAGDRYDDPARGVVPCSWAPTPNTSDRIGVAYDYMYRNKSDKDYFIAGDSGAGYVNPTQLYGIRWPSGYPDGRDIWKKHCQKYYRMFDYSITGWLLNSGSGDLSLTDADTYKQFSGDGIGFNRDLDDPVLSGNVALIERNGPDLYRDTIEISKLGLQSGSGVNFSWYRAINIYPQNLKDLEEECLELGYDYKFVDAYTFYYLLRYYLGGNNNHRVCWRGDDIPDILETSQSRQVQLTVRNDGWDIWSRQDGYSLVYAIVPGGQELTADDYNLDKRVSLGDSEAVSTGQIANFEVSLDMPEIEGEYDLYFDMIKFADANLLTNPSFESDFADWRTFAVSGSEGEFSISGDSSDGDKAVLMNITSGSQGDHALDRDRNRIAVEYGNAFSVSFDSKKAAAGETKIRLTVSEFNANGDYLAKYGAFDFDPDQSQYMQCNCEYEIQDENTKYINIGFRVVNYNGAKTAGSYLIDSVSITDSDLDNSCLAFSSYNNLPWKTTLQVVDDVYSVDTDNDGISDVVELEHGLLSWYPQDGVCGDVGYLQADTSGDAGVPDCYVDVNDLIDLASMWLTGSAGYDDFTVLARQWLWCNDPQAIECWQN</sequence>
<dbReference type="AlphaFoldDB" id="A0A1Q2MC42"/>
<evidence type="ECO:0000313" key="2">
    <source>
        <dbReference type="EMBL" id="AQQ70229.1"/>
    </source>
</evidence>
<dbReference type="Gene3D" id="2.60.120.260">
    <property type="entry name" value="Galactose-binding domain-like"/>
    <property type="match status" value="1"/>
</dbReference>
<dbReference type="InterPro" id="IPR008979">
    <property type="entry name" value="Galactose-bd-like_sf"/>
</dbReference>
<dbReference type="InterPro" id="IPR013783">
    <property type="entry name" value="Ig-like_fold"/>
</dbReference>
<name>A0A1Q2MC42_9BACT</name>
<reference evidence="3" key="1">
    <citation type="submission" date="2017-02" db="EMBL/GenBank/DDBJ databases">
        <title>Comparative genomics and description of representatives of a novel lineage of planctomycetes thriving in anoxic sediments.</title>
        <authorList>
            <person name="Spring S."/>
            <person name="Bunk B."/>
            <person name="Sproer C."/>
        </authorList>
    </citation>
    <scope>NUCLEOTIDE SEQUENCE [LARGE SCALE GENOMIC DNA]</scope>
    <source>
        <strain evidence="3">SM-Chi-D1</strain>
    </source>
</reference>
<gene>
    <name evidence="2" type="ORF">SMSP2_00572</name>
</gene>
<evidence type="ECO:0000313" key="3">
    <source>
        <dbReference type="Proteomes" id="UP000188181"/>
    </source>
</evidence>
<accession>A0A1Q2MC42</accession>
<keyword evidence="3" id="KW-1185">Reference proteome</keyword>
<organism evidence="2 3">
    <name type="scientific">Limihaloglobus sulfuriphilus</name>
    <dbReference type="NCBI Taxonomy" id="1851148"/>
    <lineage>
        <taxon>Bacteria</taxon>
        <taxon>Pseudomonadati</taxon>
        <taxon>Planctomycetota</taxon>
        <taxon>Phycisphaerae</taxon>
        <taxon>Sedimentisphaerales</taxon>
        <taxon>Sedimentisphaeraceae</taxon>
        <taxon>Limihaloglobus</taxon>
    </lineage>
</organism>
<evidence type="ECO:0000259" key="1">
    <source>
        <dbReference type="Pfam" id="PF14323"/>
    </source>
</evidence>
<dbReference type="SUPFAM" id="SSF49785">
    <property type="entry name" value="Galactose-binding domain-like"/>
    <property type="match status" value="1"/>
</dbReference>
<dbReference type="STRING" id="1851148.SMSP2_00572"/>
<dbReference type="RefSeq" id="WP_186804821.1">
    <property type="nucleotide sequence ID" value="NZ_CP019646.1"/>
</dbReference>
<proteinExistence type="predicted"/>
<protein>
    <recommendedName>
        <fullName evidence="1">GxGYxYP putative glycoside hydrolase C-terminal domain-containing protein</fullName>
    </recommendedName>
</protein>